<dbReference type="InterPro" id="IPR051620">
    <property type="entry name" value="ORF904-like_C"/>
</dbReference>
<feature type="domain" description="C962R-like N-terminal AEP" evidence="5">
    <location>
        <begin position="225"/>
        <end position="410"/>
    </location>
</feature>
<evidence type="ECO:0000256" key="1">
    <source>
        <dbReference type="ARBA" id="ARBA00022801"/>
    </source>
</evidence>
<evidence type="ECO:0000259" key="3">
    <source>
        <dbReference type="Pfam" id="PF08706"/>
    </source>
</evidence>
<evidence type="ECO:0000259" key="5">
    <source>
        <dbReference type="Pfam" id="PF23162"/>
    </source>
</evidence>
<dbReference type="InterPro" id="IPR014818">
    <property type="entry name" value="Phage/plasmid_primase_P4_C"/>
</dbReference>
<gene>
    <name evidence="6" type="ORF">LCPAC201_01750</name>
</gene>
<dbReference type="PANTHER" id="PTHR35372:SF2">
    <property type="entry name" value="SF3 HELICASE DOMAIN-CONTAINING PROTEIN"/>
    <property type="match status" value="1"/>
</dbReference>
<dbReference type="InterPro" id="IPR014819">
    <property type="entry name" value="PriCT_2"/>
</dbReference>
<protein>
    <submittedName>
        <fullName evidence="6">D5-like helicase-primase</fullName>
    </submittedName>
</protein>
<organism evidence="6">
    <name type="scientific">Pithovirus LCPAC201</name>
    <dbReference type="NCBI Taxonomy" id="2506591"/>
    <lineage>
        <taxon>Viruses</taxon>
        <taxon>Pithoviruses</taxon>
    </lineage>
</organism>
<keyword evidence="6" id="KW-0067">ATP-binding</keyword>
<reference evidence="6" key="1">
    <citation type="journal article" date="2019" name="MBio">
        <title>Virus Genomes from Deep Sea Sediments Expand the Ocean Megavirome and Support Independent Origins of Viral Gigantism.</title>
        <authorList>
            <person name="Backstrom D."/>
            <person name="Yutin N."/>
            <person name="Jorgensen S.L."/>
            <person name="Dharamshi J."/>
            <person name="Homa F."/>
            <person name="Zaremba-Niedwiedzka K."/>
            <person name="Spang A."/>
            <person name="Wolf Y.I."/>
            <person name="Koonin E.V."/>
            <person name="Ettema T.J."/>
        </authorList>
    </citation>
    <scope>NUCLEOTIDE SEQUENCE</scope>
</reference>
<keyword evidence="6" id="KW-0547">Nucleotide-binding</keyword>
<feature type="compositionally biased region" description="Polar residues" evidence="2">
    <location>
        <begin position="114"/>
        <end position="123"/>
    </location>
</feature>
<feature type="region of interest" description="Disordered" evidence="2">
    <location>
        <begin position="113"/>
        <end position="144"/>
    </location>
</feature>
<dbReference type="Pfam" id="PF08707">
    <property type="entry name" value="PriCT_2"/>
    <property type="match status" value="1"/>
</dbReference>
<feature type="domain" description="Primase C-terminal 2" evidence="4">
    <location>
        <begin position="531"/>
        <end position="592"/>
    </location>
</feature>
<sequence length="1133" mass="130023">MNSPQSDETFPPFLNNQTENITITNGGGWSPFDTSNGNINLSQKQPPIVINPSPVLRREEHRFIPIIPSTNGNLPAPIPARKVSVLNIKQPHHSEGMARSMDSNNPLRYHRQDTTMSHPTTDQVSHRKPHHSEGMARSVDSNNPLRYHNMINPSSPVNTSDNFYEIDNQSDLVNPSVVSRENGTGRRKLIAPNSAIISQQSEKARIVSVEGLINSVGLIAGKHPTNISFYHPRSTFRIEDNKIHDFWVGYCQLVSNDITNQNLTLGETIIPANIPVVNDIRLEFYNTFSELNDTSFIYSLAHIYQQAISKVIDLSDNRLELAAVILKSGRTELENGNIGYHYRIQFPYCRVSVDFLDRILRPMIVNNFDKCLSRLSAEPIRPRESMIKSSIIDGYLPLYMSRARSTHPTMKYVYTLGDVDVLSIEEPPEDLKLDIERYLPLEIHDHAIRGILNIRNLSEDHGHTYWLPLILSVNYQTKVATVASGVLNTRMTNSPPKTPRCESRGSNDQEFEESSSTFEEEDDEDHIWIARQLLPLLSSSRFSKEPHWLSIGEALFNITDGSDDGLKWWIRQSMVSNKYKRKDCQKVWIKWRNTSDPIYSSVKTIAFFARQDRPRKYKEWLDSWCRSALIKATTNVHTDVATALYRIYWLDYSCSSTSKGGQWYMFDKHHWKRLDNAQRLKRILSTDFIKFFERMRTTVSREIEMTAGEGHTKSSLEMLITKIGKLIAKLGNVTFKRNIITEAGEHFYDEGFDKLKDTNPNLMGVYNGVIEITSTVAVFRGGKPEDYLTMFSCVRFDPTMNEKCKSVRFLRTWLNQTFRDKGLINMFLSLMASRLKSKNSEKRFPVWSGKSGDNSKSMWKKLTEQAFGPYSITLSEAILTEKPTAKGPSPELARANKTKIAWITEPDEDDPIRNATLKKLTGGDNFFARNLNENGAGDMILTFMLFMMCNRIPSIPKSERTIIERLIVIPFLSRWANDAPDDPAEQYRLRIFKRDKNFEEKIPSLTAAFLWILVQQYSEYCRHGLVIPKVVKEYTDRYWKETDVYNLFKQDRIELVVVPGSISPQQPKGIPDLSACIETKEVYSLFVNWFQDNMSSIKVPLRATVIDELSNRWGAPSGEKWRGMRIKTDNIYG</sequence>
<dbReference type="Pfam" id="PF23162">
    <property type="entry name" value="AEP_C962R"/>
    <property type="match status" value="1"/>
</dbReference>
<name>A0A481Z4T8_9VIRU</name>
<feature type="domain" description="Bacteriophage/plasmid primase P4 C-terminal" evidence="3">
    <location>
        <begin position="657"/>
        <end position="818"/>
    </location>
</feature>
<keyword evidence="1" id="KW-0378">Hydrolase</keyword>
<dbReference type="Pfam" id="PF08706">
    <property type="entry name" value="D5_N"/>
    <property type="match status" value="1"/>
</dbReference>
<dbReference type="EMBL" id="MK500501">
    <property type="protein sequence ID" value="QBK90874.1"/>
    <property type="molecule type" value="Genomic_DNA"/>
</dbReference>
<dbReference type="PANTHER" id="PTHR35372">
    <property type="entry name" value="ATP BINDING PROTEIN-RELATED"/>
    <property type="match status" value="1"/>
</dbReference>
<evidence type="ECO:0000259" key="4">
    <source>
        <dbReference type="Pfam" id="PF08707"/>
    </source>
</evidence>
<feature type="compositionally biased region" description="Acidic residues" evidence="2">
    <location>
        <begin position="509"/>
        <end position="520"/>
    </location>
</feature>
<dbReference type="InterPro" id="IPR056443">
    <property type="entry name" value="AEP_C962R"/>
</dbReference>
<evidence type="ECO:0000313" key="6">
    <source>
        <dbReference type="EMBL" id="QBK90874.1"/>
    </source>
</evidence>
<keyword evidence="6" id="KW-0347">Helicase</keyword>
<evidence type="ECO:0000256" key="2">
    <source>
        <dbReference type="SAM" id="MobiDB-lite"/>
    </source>
</evidence>
<dbReference type="GO" id="GO:0004386">
    <property type="term" value="F:helicase activity"/>
    <property type="evidence" value="ECO:0007669"/>
    <property type="project" value="UniProtKB-KW"/>
</dbReference>
<accession>A0A481Z4T8</accession>
<dbReference type="GO" id="GO:0016817">
    <property type="term" value="F:hydrolase activity, acting on acid anhydrides"/>
    <property type="evidence" value="ECO:0007669"/>
    <property type="project" value="InterPro"/>
</dbReference>
<feature type="region of interest" description="Disordered" evidence="2">
    <location>
        <begin position="490"/>
        <end position="520"/>
    </location>
</feature>
<proteinExistence type="predicted"/>